<dbReference type="Gene3D" id="3.30.10.20">
    <property type="match status" value="1"/>
</dbReference>
<dbReference type="Pfam" id="PF03793">
    <property type="entry name" value="PASTA"/>
    <property type="match status" value="1"/>
</dbReference>
<organism evidence="2 3">
    <name type="scientific">Rhodococcus ruber</name>
    <dbReference type="NCBI Taxonomy" id="1830"/>
    <lineage>
        <taxon>Bacteria</taxon>
        <taxon>Bacillati</taxon>
        <taxon>Actinomycetota</taxon>
        <taxon>Actinomycetes</taxon>
        <taxon>Mycobacteriales</taxon>
        <taxon>Nocardiaceae</taxon>
        <taxon>Rhodococcus</taxon>
    </lineage>
</organism>
<dbReference type="eggNOG" id="ENOG5031G3U">
    <property type="taxonomic scope" value="Bacteria"/>
</dbReference>
<proteinExistence type="predicted"/>
<evidence type="ECO:0000259" key="1">
    <source>
        <dbReference type="Pfam" id="PF03793"/>
    </source>
</evidence>
<dbReference type="CDD" id="cd06577">
    <property type="entry name" value="PASTA_pknB"/>
    <property type="match status" value="1"/>
</dbReference>
<dbReference type="Proteomes" id="UP000042997">
    <property type="component" value="Unassembled WGS sequence"/>
</dbReference>
<protein>
    <recommendedName>
        <fullName evidence="1">PASTA domain-containing protein</fullName>
    </recommendedName>
</protein>
<name>A0A098BHP7_9NOCA</name>
<dbReference type="InterPro" id="IPR005543">
    <property type="entry name" value="PASTA_dom"/>
</dbReference>
<evidence type="ECO:0000313" key="3">
    <source>
        <dbReference type="Proteomes" id="UP000042997"/>
    </source>
</evidence>
<reference evidence="2 3" key="1">
    <citation type="journal article" date="2014" name="Genome Announc.">
        <title>Draft Genome Sequence of Propane- and Butane-Oxidizing Actinobacterium Rhodococcus ruber IEGM 231.</title>
        <authorList>
            <person name="Ivshina I.B."/>
            <person name="Kuyukina M.S."/>
            <person name="Krivoruchko A.V."/>
            <person name="Barbe V."/>
            <person name="Fischer C."/>
        </authorList>
    </citation>
    <scope>NUCLEOTIDE SEQUENCE [LARGE SCALE GENOMIC DNA]</scope>
</reference>
<evidence type="ECO:0000313" key="2">
    <source>
        <dbReference type="EMBL" id="CDZ87745.1"/>
    </source>
</evidence>
<dbReference type="EMBL" id="CCSD01000043">
    <property type="protein sequence ID" value="CDZ87745.1"/>
    <property type="molecule type" value="Genomic_DNA"/>
</dbReference>
<dbReference type="RefSeq" id="WP_225222511.1">
    <property type="nucleotide sequence ID" value="NZ_CP023714.1"/>
</dbReference>
<accession>A0A098BHP7</accession>
<dbReference type="AlphaFoldDB" id="A0A098BHP7"/>
<feature type="domain" description="PASTA" evidence="1">
    <location>
        <begin position="66"/>
        <end position="93"/>
    </location>
</feature>
<sequence length="144" mass="14790">MTSTSSSSLVVPETAHRAGRSIRASVAAVCTAAVLLGAGTAVLLGAGTAVLLGAGTAAAQAATRPVPNVVGMSEQSARATLEAQGVPYGVVNRAGTASGHCHVTGQRDRGYRTEVDMQYNHEKNEFERVETPIWRGVGLTVVCN</sequence>
<gene>
    <name evidence="2" type="ORF">RHRU231_330202</name>
</gene>